<dbReference type="Proteomes" id="UP000011717">
    <property type="component" value="Unassembled WGS sequence"/>
</dbReference>
<protein>
    <recommendedName>
        <fullName evidence="3">DUF3572 domain-containing protein</fullName>
    </recommendedName>
</protein>
<dbReference type="InterPro" id="IPR021955">
    <property type="entry name" value="DUF3572"/>
</dbReference>
<dbReference type="AlphaFoldDB" id="M2T7N1"/>
<accession>M2T7N1</accession>
<reference evidence="1 2" key="1">
    <citation type="journal article" date="2013" name="Genome Announc.">
        <title>Draft Genome Sequence of Strain JLT2015T, Belonging to the Family Sphingomonadaceae of the Alphaproteobacteria.</title>
        <authorList>
            <person name="Tang K."/>
            <person name="Liu K."/>
            <person name="Li S."/>
            <person name="Jiao N."/>
        </authorList>
    </citation>
    <scope>NUCLEOTIDE SEQUENCE [LARGE SCALE GENOMIC DNA]</scope>
    <source>
        <strain evidence="1 2">JLT2015</strain>
    </source>
</reference>
<organism evidence="1 2">
    <name type="scientific">Pacificimonas flava</name>
    <dbReference type="NCBI Taxonomy" id="1234595"/>
    <lineage>
        <taxon>Bacteria</taxon>
        <taxon>Pseudomonadati</taxon>
        <taxon>Pseudomonadota</taxon>
        <taxon>Alphaproteobacteria</taxon>
        <taxon>Sphingomonadales</taxon>
        <taxon>Sphingosinicellaceae</taxon>
        <taxon>Pacificimonas</taxon>
    </lineage>
</organism>
<evidence type="ECO:0008006" key="3">
    <source>
        <dbReference type="Google" id="ProtNLM"/>
    </source>
</evidence>
<proteinExistence type="predicted"/>
<name>M2T7N1_9SPHN</name>
<sequence length="75" mass="7768">MGDDRLAGRFLDLSGIGVQDLRESVASPAIGAAALDFLAAHEPDLRACASALGLPPEDLIAARDALHPDGRNDAF</sequence>
<gene>
    <name evidence="1" type="ORF">C725_2255</name>
</gene>
<dbReference type="EMBL" id="AMRV01000007">
    <property type="protein sequence ID" value="EMD82534.1"/>
    <property type="molecule type" value="Genomic_DNA"/>
</dbReference>
<evidence type="ECO:0000313" key="2">
    <source>
        <dbReference type="Proteomes" id="UP000011717"/>
    </source>
</evidence>
<keyword evidence="2" id="KW-1185">Reference proteome</keyword>
<evidence type="ECO:0000313" key="1">
    <source>
        <dbReference type="EMBL" id="EMD82534.1"/>
    </source>
</evidence>
<dbReference type="OrthoDB" id="7356934at2"/>
<comment type="caution">
    <text evidence="1">The sequence shown here is derived from an EMBL/GenBank/DDBJ whole genome shotgun (WGS) entry which is preliminary data.</text>
</comment>
<dbReference type="Pfam" id="PF12096">
    <property type="entry name" value="DUF3572"/>
    <property type="match status" value="1"/>
</dbReference>